<dbReference type="GO" id="GO:0030313">
    <property type="term" value="C:cell envelope"/>
    <property type="evidence" value="ECO:0007669"/>
    <property type="project" value="UniProtKB-SubCell"/>
</dbReference>
<dbReference type="Pfam" id="PF00384">
    <property type="entry name" value="Molybdopterin"/>
    <property type="match status" value="1"/>
</dbReference>
<dbReference type="Gene3D" id="2.20.25.90">
    <property type="entry name" value="ADC-like domains"/>
    <property type="match status" value="1"/>
</dbReference>
<dbReference type="SMART" id="SM00926">
    <property type="entry name" value="Molybdop_Fe4S4"/>
    <property type="match status" value="1"/>
</dbReference>
<dbReference type="Proteomes" id="UP000712673">
    <property type="component" value="Unassembled WGS sequence"/>
</dbReference>
<evidence type="ECO:0000259" key="9">
    <source>
        <dbReference type="PROSITE" id="PS51669"/>
    </source>
</evidence>
<dbReference type="GO" id="GO:0046872">
    <property type="term" value="F:metal ion binding"/>
    <property type="evidence" value="ECO:0007669"/>
    <property type="project" value="UniProtKB-KW"/>
</dbReference>
<keyword evidence="5" id="KW-0479">Metal-binding</keyword>
<evidence type="ECO:0000256" key="7">
    <source>
        <dbReference type="ARBA" id="ARBA00023004"/>
    </source>
</evidence>
<dbReference type="GO" id="GO:0051539">
    <property type="term" value="F:4 iron, 4 sulfur cluster binding"/>
    <property type="evidence" value="ECO:0007669"/>
    <property type="project" value="UniProtKB-KW"/>
</dbReference>
<evidence type="ECO:0000256" key="5">
    <source>
        <dbReference type="ARBA" id="ARBA00022723"/>
    </source>
</evidence>
<dbReference type="SUPFAM" id="SSF53706">
    <property type="entry name" value="Formate dehydrogenase/DMSO reductase, domains 1-3"/>
    <property type="match status" value="1"/>
</dbReference>
<comment type="similarity">
    <text evidence="3">Belongs to the prokaryotic molybdopterin-containing oxidoreductase family.</text>
</comment>
<evidence type="ECO:0000256" key="4">
    <source>
        <dbReference type="ARBA" id="ARBA00022485"/>
    </source>
</evidence>
<accession>A0A937W989</accession>
<evidence type="ECO:0000256" key="1">
    <source>
        <dbReference type="ARBA" id="ARBA00001966"/>
    </source>
</evidence>
<organism evidence="10 11">
    <name type="scientific">Tectimicrobiota bacterium</name>
    <dbReference type="NCBI Taxonomy" id="2528274"/>
    <lineage>
        <taxon>Bacteria</taxon>
        <taxon>Pseudomonadati</taxon>
        <taxon>Nitrospinota/Tectimicrobiota group</taxon>
        <taxon>Candidatus Tectimicrobiota</taxon>
    </lineage>
</organism>
<keyword evidence="4" id="KW-0004">4Fe-4S</keyword>
<dbReference type="InterPro" id="IPR006963">
    <property type="entry name" value="Mopterin_OxRdtase_4Fe-4S_dom"/>
</dbReference>
<evidence type="ECO:0000256" key="8">
    <source>
        <dbReference type="ARBA" id="ARBA00023014"/>
    </source>
</evidence>
<dbReference type="AlphaFoldDB" id="A0A937W989"/>
<dbReference type="Pfam" id="PF04879">
    <property type="entry name" value="Molybdop_Fe4S4"/>
    <property type="match status" value="1"/>
</dbReference>
<dbReference type="PANTHER" id="PTHR43598:SF5">
    <property type="entry name" value="DMSO REDUCTASE CHAIN A"/>
    <property type="match status" value="1"/>
</dbReference>
<sequence>MAMLAQPLEQLMQQYGPHLQDTPPGGWQGRATPDRLVQTHCCFCGVQCGIQLKVKDNRVIGFEPWEAFPVNRGMLCPKGVKRYLQGSHPDRLLTPLIRTPQGFREASWPEALDLVETQIRRIQGTSGQDAMAVLSGASLTNEKAYLLGKFARLALRTRHIDYNGRLCMVSAGAANRMAFGIDRGGQPWSDIPLAKCLILAGINVGECFPVLTDYIWRARDNGAKIIVIDPRMTPVARTADLFLPVR</sequence>
<keyword evidence="7" id="KW-0408">Iron</keyword>
<name>A0A937W989_UNCTE</name>
<dbReference type="GO" id="GO:0016491">
    <property type="term" value="F:oxidoreductase activity"/>
    <property type="evidence" value="ECO:0007669"/>
    <property type="project" value="UniProtKB-KW"/>
</dbReference>
<evidence type="ECO:0000313" key="10">
    <source>
        <dbReference type="EMBL" id="MBM3227231.1"/>
    </source>
</evidence>
<protein>
    <submittedName>
        <fullName evidence="10">Nitrite reductase</fullName>
    </submittedName>
</protein>
<evidence type="ECO:0000256" key="3">
    <source>
        <dbReference type="ARBA" id="ARBA00010312"/>
    </source>
</evidence>
<evidence type="ECO:0000256" key="6">
    <source>
        <dbReference type="ARBA" id="ARBA00023002"/>
    </source>
</evidence>
<comment type="cofactor">
    <cofactor evidence="1">
        <name>[4Fe-4S] cluster</name>
        <dbReference type="ChEBI" id="CHEBI:49883"/>
    </cofactor>
</comment>
<keyword evidence="8" id="KW-0411">Iron-sulfur</keyword>
<feature type="non-terminal residue" evidence="10">
    <location>
        <position position="246"/>
    </location>
</feature>
<evidence type="ECO:0000313" key="11">
    <source>
        <dbReference type="Proteomes" id="UP000712673"/>
    </source>
</evidence>
<dbReference type="EMBL" id="VGLS01001265">
    <property type="protein sequence ID" value="MBM3227231.1"/>
    <property type="molecule type" value="Genomic_DNA"/>
</dbReference>
<proteinExistence type="inferred from homology"/>
<dbReference type="PROSITE" id="PS51669">
    <property type="entry name" value="4FE4S_MOW_BIS_MGD"/>
    <property type="match status" value="1"/>
</dbReference>
<reference evidence="10" key="1">
    <citation type="submission" date="2019-03" db="EMBL/GenBank/DDBJ databases">
        <title>Lake Tanganyika Metagenome-Assembled Genomes (MAGs).</title>
        <authorList>
            <person name="Tran P."/>
        </authorList>
    </citation>
    <scope>NUCLEOTIDE SEQUENCE</scope>
    <source>
        <strain evidence="10">K_DeepCast_65m_m2_066</strain>
    </source>
</reference>
<keyword evidence="6" id="KW-0560">Oxidoreductase</keyword>
<dbReference type="Gene3D" id="3.40.228.10">
    <property type="entry name" value="Dimethylsulfoxide Reductase, domain 2"/>
    <property type="match status" value="1"/>
</dbReference>
<gene>
    <name evidence="10" type="ORF">FJZ47_25980</name>
</gene>
<comment type="subcellular location">
    <subcellularLocation>
        <location evidence="2">Cell envelope</location>
    </subcellularLocation>
</comment>
<dbReference type="Gene3D" id="3.40.50.740">
    <property type="match status" value="1"/>
</dbReference>
<dbReference type="InterPro" id="IPR006656">
    <property type="entry name" value="Mopterin_OxRdtase"/>
</dbReference>
<feature type="domain" description="4Fe-4S Mo/W bis-MGD-type" evidence="9">
    <location>
        <begin position="34"/>
        <end position="90"/>
    </location>
</feature>
<evidence type="ECO:0000256" key="2">
    <source>
        <dbReference type="ARBA" id="ARBA00004196"/>
    </source>
</evidence>
<dbReference type="PROSITE" id="PS00551">
    <property type="entry name" value="MOLYBDOPTERIN_PROK_1"/>
    <property type="match status" value="1"/>
</dbReference>
<dbReference type="InterPro" id="IPR027467">
    <property type="entry name" value="MopterinOxRdtase_cofactor_BS"/>
</dbReference>
<dbReference type="PANTHER" id="PTHR43598">
    <property type="entry name" value="TUNGSTEN-CONTAINING FORMYLMETHANOFURAN DEHYDROGENASE 2 SUBUNIT B"/>
    <property type="match status" value="1"/>
</dbReference>
<comment type="caution">
    <text evidence="10">The sequence shown here is derived from an EMBL/GenBank/DDBJ whole genome shotgun (WGS) entry which is preliminary data.</text>
</comment>